<feature type="transmembrane region" description="Helical" evidence="5">
    <location>
        <begin position="22"/>
        <end position="42"/>
    </location>
</feature>
<comment type="caution">
    <text evidence="8">The sequence shown here is derived from an EMBL/GenBank/DDBJ whole genome shotgun (WGS) entry which is preliminary data.</text>
</comment>
<dbReference type="Proteomes" id="UP000295611">
    <property type="component" value="Unassembled WGS sequence"/>
</dbReference>
<comment type="subcellular location">
    <subcellularLocation>
        <location evidence="1">Membrane</location>
    </subcellularLocation>
</comment>
<dbReference type="InterPro" id="IPR024478">
    <property type="entry name" value="HlyB_4HB_MCP"/>
</dbReference>
<dbReference type="FunFam" id="1.10.287.950:FF:000001">
    <property type="entry name" value="Methyl-accepting chemotaxis sensory transducer"/>
    <property type="match status" value="1"/>
</dbReference>
<dbReference type="PROSITE" id="PS50885">
    <property type="entry name" value="HAMP"/>
    <property type="match status" value="1"/>
</dbReference>
<feature type="transmembrane region" description="Helical" evidence="5">
    <location>
        <begin position="214"/>
        <end position="234"/>
    </location>
</feature>
<dbReference type="Gene3D" id="1.10.287.950">
    <property type="entry name" value="Methyl-accepting chemotaxis protein"/>
    <property type="match status" value="1"/>
</dbReference>
<comment type="similarity">
    <text evidence="3">Belongs to the methyl-accepting chemotaxis (MCP) protein family.</text>
</comment>
<feature type="domain" description="HAMP" evidence="7">
    <location>
        <begin position="235"/>
        <end position="288"/>
    </location>
</feature>
<evidence type="ECO:0000256" key="5">
    <source>
        <dbReference type="SAM" id="Phobius"/>
    </source>
</evidence>
<dbReference type="GO" id="GO:0007165">
    <property type="term" value="P:signal transduction"/>
    <property type="evidence" value="ECO:0007669"/>
    <property type="project" value="UniProtKB-KW"/>
</dbReference>
<dbReference type="PROSITE" id="PS50111">
    <property type="entry name" value="CHEMOTAXIS_TRANSDUC_2"/>
    <property type="match status" value="1"/>
</dbReference>
<gene>
    <name evidence="8" type="ORF">DFP86_101110</name>
</gene>
<evidence type="ECO:0000313" key="9">
    <source>
        <dbReference type="Proteomes" id="UP000295611"/>
    </source>
</evidence>
<protein>
    <submittedName>
        <fullName evidence="8">Methyl-accepting chemotaxis protein</fullName>
    </submittedName>
</protein>
<feature type="domain" description="Methyl-accepting transducer" evidence="6">
    <location>
        <begin position="293"/>
        <end position="529"/>
    </location>
</feature>
<dbReference type="Pfam" id="PF00672">
    <property type="entry name" value="HAMP"/>
    <property type="match status" value="1"/>
</dbReference>
<dbReference type="CDD" id="cd06225">
    <property type="entry name" value="HAMP"/>
    <property type="match status" value="1"/>
</dbReference>
<evidence type="ECO:0000313" key="8">
    <source>
        <dbReference type="EMBL" id="TDR82721.1"/>
    </source>
</evidence>
<dbReference type="SUPFAM" id="SSF58104">
    <property type="entry name" value="Methyl-accepting chemotaxis protein (MCP) signaling domain"/>
    <property type="match status" value="1"/>
</dbReference>
<dbReference type="Pfam" id="PF12729">
    <property type="entry name" value="4HB_MCP_1"/>
    <property type="match status" value="1"/>
</dbReference>
<dbReference type="InterPro" id="IPR004089">
    <property type="entry name" value="MCPsignal_dom"/>
</dbReference>
<dbReference type="AlphaFoldDB" id="A0A4R7BCN7"/>
<organism evidence="8 9">
    <name type="scientific">Paludibacterium purpuratum</name>
    <dbReference type="NCBI Taxonomy" id="1144873"/>
    <lineage>
        <taxon>Bacteria</taxon>
        <taxon>Pseudomonadati</taxon>
        <taxon>Pseudomonadota</taxon>
        <taxon>Betaproteobacteria</taxon>
        <taxon>Neisseriales</taxon>
        <taxon>Chromobacteriaceae</taxon>
        <taxon>Paludibacterium</taxon>
    </lineage>
</organism>
<evidence type="ECO:0000256" key="4">
    <source>
        <dbReference type="PROSITE-ProRule" id="PRU00284"/>
    </source>
</evidence>
<evidence type="ECO:0000259" key="7">
    <source>
        <dbReference type="PROSITE" id="PS50885"/>
    </source>
</evidence>
<dbReference type="PANTHER" id="PTHR32089">
    <property type="entry name" value="METHYL-ACCEPTING CHEMOTAXIS PROTEIN MCPB"/>
    <property type="match status" value="1"/>
</dbReference>
<dbReference type="InterPro" id="IPR003660">
    <property type="entry name" value="HAMP_dom"/>
</dbReference>
<proteinExistence type="inferred from homology"/>
<evidence type="ECO:0000259" key="6">
    <source>
        <dbReference type="PROSITE" id="PS50111"/>
    </source>
</evidence>
<evidence type="ECO:0000256" key="1">
    <source>
        <dbReference type="ARBA" id="ARBA00004370"/>
    </source>
</evidence>
<evidence type="ECO:0000256" key="3">
    <source>
        <dbReference type="ARBA" id="ARBA00029447"/>
    </source>
</evidence>
<dbReference type="SMART" id="SM00283">
    <property type="entry name" value="MA"/>
    <property type="match status" value="1"/>
</dbReference>
<keyword evidence="9" id="KW-1185">Reference proteome</keyword>
<dbReference type="GO" id="GO:0016020">
    <property type="term" value="C:membrane"/>
    <property type="evidence" value="ECO:0007669"/>
    <property type="project" value="UniProtKB-SubCell"/>
</dbReference>
<dbReference type="SMART" id="SM00304">
    <property type="entry name" value="HAMP"/>
    <property type="match status" value="1"/>
</dbReference>
<keyword evidence="5" id="KW-0812">Transmembrane</keyword>
<name>A0A4R7BCN7_9NEIS</name>
<evidence type="ECO:0000256" key="2">
    <source>
        <dbReference type="ARBA" id="ARBA00023224"/>
    </source>
</evidence>
<keyword evidence="5" id="KW-1133">Transmembrane helix</keyword>
<keyword evidence="2 4" id="KW-0807">Transducer</keyword>
<dbReference type="Pfam" id="PF00015">
    <property type="entry name" value="MCPsignal"/>
    <property type="match status" value="1"/>
</dbReference>
<dbReference type="PANTHER" id="PTHR32089:SF112">
    <property type="entry name" value="LYSOZYME-LIKE PROTEIN-RELATED"/>
    <property type="match status" value="1"/>
</dbReference>
<accession>A0A4R7BCN7</accession>
<dbReference type="EMBL" id="SNZP01000001">
    <property type="protein sequence ID" value="TDR82721.1"/>
    <property type="molecule type" value="Genomic_DNA"/>
</dbReference>
<dbReference type="GO" id="GO:0006935">
    <property type="term" value="P:chemotaxis"/>
    <property type="evidence" value="ECO:0007669"/>
    <property type="project" value="UniProtKB-ARBA"/>
</dbReference>
<reference evidence="8 9" key="1">
    <citation type="submission" date="2019-03" db="EMBL/GenBank/DDBJ databases">
        <title>Genomic Encyclopedia of Type Strains, Phase III (KMG-III): the genomes of soil and plant-associated and newly described type strains.</title>
        <authorList>
            <person name="Whitman W."/>
        </authorList>
    </citation>
    <scope>NUCLEOTIDE SEQUENCE [LARGE SCALE GENOMIC DNA]</scope>
    <source>
        <strain evidence="8 9">CECT 8976</strain>
    </source>
</reference>
<dbReference type="CDD" id="cd11386">
    <property type="entry name" value="MCP_signal"/>
    <property type="match status" value="1"/>
</dbReference>
<sequence>MDVRVRAWGDNMKRHFSLTQQLTATSALSFFALLLVGIIGMFKLSESQERFDYSMQYVFPAIQQMSDLSNASDQLRIDVLLLPVAAQAARPELESKIAALDASMDKTLSQYVSDYTDQDVKMIGQARVTFYSAQDPILLKQDVAALKAWRTERATFLKAVRANDQAGMQAAYPGFAKASDALTQALQTHLKMNYDLGNDVSNSNQANYLLARKLMLVLIVVSGVLSALFGIRMVRSMRTSLLALKDTMQHIKDSLNLTLRAPTIRHDEIGETSQNFNELLDRLQDNLRTILRGADGVAQLANSVTEASRKVSQSAGVQSEASSAMAAAIEQMTVSISHVADSARDTRDGAQLAGEKAKQGTESISATIGDIHNIAGVVEEAAESIRKLGEESTQVANVLQIIRDIADQTNLLALNAAIEAARAGEQGRGFAVVADEVRKLAERTAQSTLEIGATINKMRDYAQSATSHMANVENLVQTGEERADLADRSIREIHEATRIASQQVGEISQAIGEQGAASQSIATRVEQVAGMAVEASHASEETARLSGELDQLAREQIRILKSYSL</sequence>
<keyword evidence="5" id="KW-0472">Membrane</keyword>